<dbReference type="GO" id="GO:0016899">
    <property type="term" value="F:oxidoreductase activity, acting on the CH-OH group of donors, oxygen as acceptor"/>
    <property type="evidence" value="ECO:0007669"/>
    <property type="project" value="InterPro"/>
</dbReference>
<dbReference type="RefSeq" id="WP_045465315.1">
    <property type="nucleotide sequence ID" value="NZ_BBLT01000006.1"/>
</dbReference>
<organism evidence="3 4">
    <name type="scientific">Sporocytophaga myxococcoides</name>
    <dbReference type="NCBI Taxonomy" id="153721"/>
    <lineage>
        <taxon>Bacteria</taxon>
        <taxon>Pseudomonadati</taxon>
        <taxon>Bacteroidota</taxon>
        <taxon>Cytophagia</taxon>
        <taxon>Cytophagales</taxon>
        <taxon>Cytophagaceae</taxon>
        <taxon>Sporocytophaga</taxon>
    </lineage>
</organism>
<dbReference type="SUPFAM" id="SSF56176">
    <property type="entry name" value="FAD-binding/transporter-associated domain-like"/>
    <property type="match status" value="1"/>
</dbReference>
<dbReference type="InterPro" id="IPR010031">
    <property type="entry name" value="FAD_lactone_oxidase-like"/>
</dbReference>
<dbReference type="GO" id="GO:0071949">
    <property type="term" value="F:FAD binding"/>
    <property type="evidence" value="ECO:0007669"/>
    <property type="project" value="InterPro"/>
</dbReference>
<evidence type="ECO:0000256" key="1">
    <source>
        <dbReference type="SAM" id="MobiDB-lite"/>
    </source>
</evidence>
<dbReference type="PANTHER" id="PTHR43762">
    <property type="entry name" value="L-GULONOLACTONE OXIDASE"/>
    <property type="match status" value="1"/>
</dbReference>
<evidence type="ECO:0000313" key="3">
    <source>
        <dbReference type="EMBL" id="GAL86091.1"/>
    </source>
</evidence>
<dbReference type="InterPro" id="IPR016169">
    <property type="entry name" value="FAD-bd_PCMH_sub2"/>
</dbReference>
<sequence length="535" mass="59946">MKLPEGIEPLELGKWENIHQNFTHTFKKHSSFKLRLPESAPDGTAKYRATTANFQWLIKYALEHNIQLRAMGSGWSFSDVAVSEGGVIDTKSLRLTFNMGKSFIDEAWLDQGKKPESLFFTQCGVSILDLNEKLEKESNQKRSLRASGNSNGQTVAGATSTGTHGGAFNLGAVHDTIVGLHIITGPDSHVWLERSSNPIASDNFIQWLGAELIRDDDAFNAAVVSFGSFGFIHGVLLEVEPIFLLEQHKIPNVPYADAVKKLINQRDFSGIASKLPYPQSPDQPQIYHLDVVVNPHSFEPDNDKKGVYLRLMYKLPFRENYTRIPRDENGFFYGDDTLGLIQKVLDSAGPLADHIIPPLVNKLFPLAYAVTDTVTGTIGETFRNTAYRGKLASFAFCIDSAHTSKVLEAVIKINKENPFSGAIGFRFVKGTKALLGFTKFEKSCVMELDGMDSKITRAFFINTCQKLDEMGVPFTLHWGKLNYNMTPQMVRKMYGEERIHKWLKIRKSLLGASMRVFNNKFLERIGLDKDPEAIV</sequence>
<dbReference type="AlphaFoldDB" id="A0A098LGH7"/>
<name>A0A098LGH7_9BACT</name>
<evidence type="ECO:0000259" key="2">
    <source>
        <dbReference type="PROSITE" id="PS51387"/>
    </source>
</evidence>
<dbReference type="STRING" id="153721.MYP_3320"/>
<protein>
    <submittedName>
        <fullName evidence="3">FAD linked oxidase domain-containing protein</fullName>
    </submittedName>
</protein>
<dbReference type="EMBL" id="BBLT01000006">
    <property type="protein sequence ID" value="GAL86091.1"/>
    <property type="molecule type" value="Genomic_DNA"/>
</dbReference>
<feature type="domain" description="FAD-binding PCMH-type" evidence="2">
    <location>
        <begin position="37"/>
        <end position="242"/>
    </location>
</feature>
<proteinExistence type="predicted"/>
<dbReference type="Proteomes" id="UP000030185">
    <property type="component" value="Unassembled WGS sequence"/>
</dbReference>
<comment type="caution">
    <text evidence="3">The sequence shown here is derived from an EMBL/GenBank/DDBJ whole genome shotgun (WGS) entry which is preliminary data.</text>
</comment>
<dbReference type="InterPro" id="IPR006094">
    <property type="entry name" value="Oxid_FAD_bind_N"/>
</dbReference>
<keyword evidence="4" id="KW-1185">Reference proteome</keyword>
<dbReference type="OrthoDB" id="9800184at2"/>
<dbReference type="Pfam" id="PF01565">
    <property type="entry name" value="FAD_binding_4"/>
    <property type="match status" value="1"/>
</dbReference>
<reference evidence="3 4" key="1">
    <citation type="submission" date="2014-09" db="EMBL/GenBank/DDBJ databases">
        <title>Sporocytophaga myxococcoides PG-01 genome sequencing.</title>
        <authorList>
            <person name="Liu L."/>
            <person name="Gao P.J."/>
            <person name="Chen G.J."/>
            <person name="Wang L.S."/>
        </authorList>
    </citation>
    <scope>NUCLEOTIDE SEQUENCE [LARGE SCALE GENOMIC DNA]</scope>
    <source>
        <strain evidence="3 4">PG-01</strain>
    </source>
</reference>
<dbReference type="InterPro" id="IPR036318">
    <property type="entry name" value="FAD-bd_PCMH-like_sf"/>
</dbReference>
<dbReference type="PANTHER" id="PTHR43762:SF1">
    <property type="entry name" value="D-ARABINONO-1,4-LACTONE OXIDASE"/>
    <property type="match status" value="1"/>
</dbReference>
<feature type="region of interest" description="Disordered" evidence="1">
    <location>
        <begin position="139"/>
        <end position="158"/>
    </location>
</feature>
<dbReference type="InterPro" id="IPR016166">
    <property type="entry name" value="FAD-bd_PCMH"/>
</dbReference>
<accession>A0A098LGH7</accession>
<dbReference type="PROSITE" id="PS51387">
    <property type="entry name" value="FAD_PCMH"/>
    <property type="match status" value="1"/>
</dbReference>
<dbReference type="Gene3D" id="3.30.465.10">
    <property type="match status" value="1"/>
</dbReference>
<gene>
    <name evidence="3" type="ORF">MYP_3320</name>
</gene>
<dbReference type="eggNOG" id="COG0277">
    <property type="taxonomic scope" value="Bacteria"/>
</dbReference>
<evidence type="ECO:0000313" key="4">
    <source>
        <dbReference type="Proteomes" id="UP000030185"/>
    </source>
</evidence>